<dbReference type="PANTHER" id="PTHR43415:SF3">
    <property type="entry name" value="GNAT-FAMILY ACETYLTRANSFERASE"/>
    <property type="match status" value="1"/>
</dbReference>
<dbReference type="SUPFAM" id="SSF55729">
    <property type="entry name" value="Acyl-CoA N-acyltransferases (Nat)"/>
    <property type="match status" value="1"/>
</dbReference>
<evidence type="ECO:0000313" key="2">
    <source>
        <dbReference type="EMBL" id="WXB95271.1"/>
    </source>
</evidence>
<dbReference type="InterPro" id="IPR016181">
    <property type="entry name" value="Acyl_CoA_acyltransferase"/>
</dbReference>
<evidence type="ECO:0000259" key="1">
    <source>
        <dbReference type="PROSITE" id="PS51186"/>
    </source>
</evidence>
<dbReference type="RefSeq" id="WP_338776700.1">
    <property type="nucleotide sequence ID" value="NZ_CP147407.1"/>
</dbReference>
<dbReference type="Proteomes" id="UP001377337">
    <property type="component" value="Chromosome"/>
</dbReference>
<sequence>MLKEEKTKKFTAKDGRTVIIRPVVLEDAAQIIKAAESVVRSGVYIQKEQVRTLEEEREFIKEIKEKDHMYAAIELEGEVIGIARVLRGELKMKRHTGLFRTWLTSSAQGLGIGKEAMNYTLEWCQAHQLHKLCLTVFKSNEVAVKLYEKTGFVIEGVQKDQVYLNGKYDDEIHMAYFFEKY</sequence>
<protein>
    <submittedName>
        <fullName evidence="2">GNAT family protein</fullName>
        <ecNumber evidence="2">2.-.-.-</ecNumber>
    </submittedName>
</protein>
<keyword evidence="2" id="KW-0808">Transferase</keyword>
<dbReference type="PROSITE" id="PS51186">
    <property type="entry name" value="GNAT"/>
    <property type="match status" value="1"/>
</dbReference>
<dbReference type="Pfam" id="PF00583">
    <property type="entry name" value="Acetyltransf_1"/>
    <property type="match status" value="1"/>
</dbReference>
<dbReference type="Gene3D" id="3.40.630.30">
    <property type="match status" value="1"/>
</dbReference>
<accession>A0ABZ2NCA8</accession>
<dbReference type="EMBL" id="CP147407">
    <property type="protein sequence ID" value="WXB95271.1"/>
    <property type="molecule type" value="Genomic_DNA"/>
</dbReference>
<gene>
    <name evidence="2" type="ORF">WCV65_11855</name>
</gene>
<proteinExistence type="predicted"/>
<feature type="domain" description="N-acetyltransferase" evidence="1">
    <location>
        <begin position="18"/>
        <end position="179"/>
    </location>
</feature>
<dbReference type="InterPro" id="IPR000182">
    <property type="entry name" value="GNAT_dom"/>
</dbReference>
<dbReference type="GO" id="GO:0016740">
    <property type="term" value="F:transferase activity"/>
    <property type="evidence" value="ECO:0007669"/>
    <property type="project" value="UniProtKB-KW"/>
</dbReference>
<organism evidence="2 3">
    <name type="scientific">Metabacillus sediminis</name>
    <dbReference type="NCBI Taxonomy" id="3117746"/>
    <lineage>
        <taxon>Bacteria</taxon>
        <taxon>Bacillati</taxon>
        <taxon>Bacillota</taxon>
        <taxon>Bacilli</taxon>
        <taxon>Bacillales</taxon>
        <taxon>Bacillaceae</taxon>
        <taxon>Metabacillus</taxon>
    </lineage>
</organism>
<dbReference type="PANTHER" id="PTHR43415">
    <property type="entry name" value="SPERMIDINE N(1)-ACETYLTRANSFERASE"/>
    <property type="match status" value="1"/>
</dbReference>
<keyword evidence="3" id="KW-1185">Reference proteome</keyword>
<reference evidence="2 3" key="1">
    <citation type="submission" date="2024-02" db="EMBL/GenBank/DDBJ databases">
        <title>Seven novel Bacillus-like species.</title>
        <authorList>
            <person name="Liu G."/>
        </authorList>
    </citation>
    <scope>NUCLEOTIDE SEQUENCE [LARGE SCALE GENOMIC DNA]</scope>
    <source>
        <strain evidence="2 3">FJAT-52054</strain>
    </source>
</reference>
<name>A0ABZ2NCA8_9BACI</name>
<dbReference type="EC" id="2.-.-.-" evidence="2"/>
<dbReference type="CDD" id="cd04301">
    <property type="entry name" value="NAT_SF"/>
    <property type="match status" value="1"/>
</dbReference>
<evidence type="ECO:0000313" key="3">
    <source>
        <dbReference type="Proteomes" id="UP001377337"/>
    </source>
</evidence>